<dbReference type="Gene3D" id="3.30.379.10">
    <property type="entry name" value="Chitobiase/beta-hexosaminidase domain 2-like"/>
    <property type="match status" value="1"/>
</dbReference>
<dbReference type="Gene3D" id="1.20.120.670">
    <property type="entry name" value="N-acetyl-b-d-glucoasminidase"/>
    <property type="match status" value="2"/>
</dbReference>
<dbReference type="Pfam" id="PF12972">
    <property type="entry name" value="NAGLU_C"/>
    <property type="match status" value="2"/>
</dbReference>
<dbReference type="Proteomes" id="UP000663860">
    <property type="component" value="Unassembled WGS sequence"/>
</dbReference>
<dbReference type="SUPFAM" id="SSF51445">
    <property type="entry name" value="(Trans)glycosidases"/>
    <property type="match status" value="2"/>
</dbReference>
<dbReference type="InterPro" id="IPR001646">
    <property type="entry name" value="5peptide_repeat"/>
</dbReference>
<dbReference type="InterPro" id="IPR007781">
    <property type="entry name" value="NAGLU"/>
</dbReference>
<dbReference type="InterPro" id="IPR029018">
    <property type="entry name" value="Hex-like_dom2"/>
</dbReference>
<dbReference type="PANTHER" id="PTHR12872:SF1">
    <property type="entry name" value="ALPHA-N-ACETYLGLUCOSAMINIDASE"/>
    <property type="match status" value="1"/>
</dbReference>
<evidence type="ECO:0000259" key="2">
    <source>
        <dbReference type="Pfam" id="PF05089"/>
    </source>
</evidence>
<proteinExistence type="predicted"/>
<dbReference type="Gene3D" id="3.20.20.80">
    <property type="entry name" value="Glycosidases"/>
    <property type="match status" value="2"/>
</dbReference>
<reference evidence="5" key="1">
    <citation type="submission" date="2021-02" db="EMBL/GenBank/DDBJ databases">
        <authorList>
            <person name="Nowell W R."/>
        </authorList>
    </citation>
    <scope>NUCLEOTIDE SEQUENCE</scope>
</reference>
<keyword evidence="1" id="KW-0378">Hydrolase</keyword>
<evidence type="ECO:0000259" key="3">
    <source>
        <dbReference type="Pfam" id="PF12971"/>
    </source>
</evidence>
<dbReference type="InterPro" id="IPR024732">
    <property type="entry name" value="NAGLU_C"/>
</dbReference>
<dbReference type="SUPFAM" id="SSF141571">
    <property type="entry name" value="Pentapeptide repeat-like"/>
    <property type="match status" value="1"/>
</dbReference>
<evidence type="ECO:0000256" key="1">
    <source>
        <dbReference type="ARBA" id="ARBA00022801"/>
    </source>
</evidence>
<dbReference type="Pfam" id="PF12971">
    <property type="entry name" value="NAGLU_N"/>
    <property type="match status" value="1"/>
</dbReference>
<feature type="domain" description="Alpha-N-acetylglucosaminidase N-terminal" evidence="3">
    <location>
        <begin position="294"/>
        <end position="375"/>
    </location>
</feature>
<gene>
    <name evidence="5" type="ORF">IZO911_LOCUS23903</name>
</gene>
<dbReference type="EMBL" id="CAJNOE010000281">
    <property type="protein sequence ID" value="CAF1116681.1"/>
    <property type="molecule type" value="Genomic_DNA"/>
</dbReference>
<protein>
    <recommendedName>
        <fullName evidence="7">Alpha-N-acetylglucosaminidase</fullName>
    </recommendedName>
</protein>
<comment type="caution">
    <text evidence="5">The sequence shown here is derived from an EMBL/GenBank/DDBJ whole genome shotgun (WGS) entry which is preliminary data.</text>
</comment>
<dbReference type="GO" id="GO:0016787">
    <property type="term" value="F:hydrolase activity"/>
    <property type="evidence" value="ECO:0007669"/>
    <property type="project" value="UniProtKB-KW"/>
</dbReference>
<dbReference type="Pfam" id="PF00805">
    <property type="entry name" value="Pentapeptide"/>
    <property type="match status" value="2"/>
</dbReference>
<feature type="domain" description="Alpha-N-acetylglucosaminidase tim-barrel" evidence="2">
    <location>
        <begin position="1016"/>
        <end position="1349"/>
    </location>
</feature>
<dbReference type="InterPro" id="IPR024733">
    <property type="entry name" value="NAGLU_tim-barrel"/>
</dbReference>
<name>A0A814QAQ9_9BILA</name>
<evidence type="ECO:0000313" key="5">
    <source>
        <dbReference type="EMBL" id="CAF1116681.1"/>
    </source>
</evidence>
<dbReference type="Gene3D" id="2.160.20.80">
    <property type="entry name" value="E3 ubiquitin-protein ligase SopA"/>
    <property type="match status" value="1"/>
</dbReference>
<sequence length="1646" mass="188363">MCAAAVPIAVAIYTNNLSEQQRIANERREFDSKQADNLRQQQVYDQFLSDIYQLDKDGQLSGAAKPWALANARYWTANQQLSSQLKTDALIFLKRKGLIGLDCPTLSDDRQDRSDIIQLSGLNFDNIRLVSPTGDLSLLDMACVQFGQVSLVNASFYMTNLDGASFNGSRLIGAKFNSSSLEGVSFLNGANLDGISFHDSNLRGAEFPETILTGVDFGNSDLSGAHFSNSNLSGTKITPEQLQQASFFNENLSLTKENVSESNIMMRKTTTKGSNAIRWPKPITYSSSSSTQVISDLISRALDNAPSAKLFQVSIQADLAVNGKDVFVLSNGSTSGSIQISASTGVAAAWGFNYYLKYVADSSVYWSGKNIRLSNSTLFPINQPIRIVANDLYRWYGNPCTFSYSAVFWNFSRWEKEIDWMAMNGINLVYATTGMEYIYNKVFLRMGFPQSELDDYFTGPAFLAWFRMGNLQKHGGPLSNRWHQSQFQLAKQIIQRMTDIGIIPVLPAFTGFMPRTAPSRFPSARFHNSSSWDGFGCNESCLPYLDPTDSFFQKVGVELLNETVTLLNLTSHFYACDLFNEMTPPTSDLEYLADVNAGIFQAMKTVDPNAVWVMQAWLFLSKFWKPDRVQSYLSKVPIGHLILLDLFSESSPQYSRFESFYGHYYIWNMLHDFGGNNFLFGSLVNVTEGPQTARNFSGNQMIGVGITMEGINQNEIMYEFALEQSWRSPLNDTELSDWLVGFVMRRYESDHPVPSSALYAWQLLGDSVYGNNPNGDSSVMLSRPELDGEQDINFDLKSLFSAWELLIDASYEVHSDLFRYDLVDITKEVLRYKFYDIYTQLISAFNDKDLYGVSTQAAILVDILADTELILASDRRFLLGNWINDALQFAQNEEDIHFYNFNAKLQVSIWGNNYTLELYDYANKFWSGMIRDYYAPRWYVFFDILLKCLVEGHPVNRKVLNERLFLEAELPFFMLDTKVYPTTTQVYWSGKNIRLSNSTLFPINQPIRIVANDLYRWYGNPCTFSYSAVFWNFSRWEKEIDWMAMNGINLVYATTGMEYIYNKVFLRMGFPQTELDDYFTGPAFLAWFRMGNLQKHGGPLSNRWHQSQFQLAKQIIQRMTDIGIIPVLPAFTGFMPRTAPSRFPSAQFHNSSDWVGFGCNESCLPYLDPTDSFFQKVGVELLNETITLLNLTSHFYACDLFNEMTPPTSDLEYLADVNAGIFQAMKTVDPNAVWVMQAWLFLSDFWKPDRVQSYLSKVPIGHLILLDLYSESIPKYSQFESFYGHYYIWNMLHDFGGNNVLFGSLLNVTIGPQTARNFSGDQMIGVGITMEGINQNEIMYEFALEQSWRSPLNDTELSDWLVGFVMRRYESDHPIPGSALYAWQLLGDSVYAKNPRGDGSTMLYRPRLNDEQDINFDIKSLFSAWELLVDASDEVHSDLFRYDLVDITKEVLQYKFYDVYTKLISAFNQSDLYGVSTQAAILVDILADTELILASDRRFLLGNWINDALQFAQNEEDIHFYNFNAKLQVSIWGNNYTLELYDYANKFWSGMIRDYYAPRWYVFFDILLKCLVEGHSVDPKVLNERLFLEAELPFFMLDTKVYPTTTQGDSITIARELFNKYHLSLNEIHLLEKSSKKKFPFKYHFD</sequence>
<evidence type="ECO:0000259" key="4">
    <source>
        <dbReference type="Pfam" id="PF12972"/>
    </source>
</evidence>
<dbReference type="PANTHER" id="PTHR12872">
    <property type="entry name" value="ALPHA-N-ACETYLGLUCOSAMINIDASE"/>
    <property type="match status" value="1"/>
</dbReference>
<dbReference type="Pfam" id="PF05089">
    <property type="entry name" value="NAGLU"/>
    <property type="match status" value="2"/>
</dbReference>
<dbReference type="InterPro" id="IPR024240">
    <property type="entry name" value="NAGLU_N"/>
</dbReference>
<dbReference type="InterPro" id="IPR017853">
    <property type="entry name" value="GH"/>
</dbReference>
<evidence type="ECO:0000313" key="6">
    <source>
        <dbReference type="Proteomes" id="UP000663860"/>
    </source>
</evidence>
<evidence type="ECO:0008006" key="7">
    <source>
        <dbReference type="Google" id="ProtNLM"/>
    </source>
</evidence>
<feature type="domain" description="Alpha-N-acetylglucosaminidase C-terminal" evidence="4">
    <location>
        <begin position="738"/>
        <end position="985"/>
    </location>
</feature>
<feature type="domain" description="Alpha-N-acetylglucosaminidase tim-barrel" evidence="2">
    <location>
        <begin position="394"/>
        <end position="727"/>
    </location>
</feature>
<organism evidence="5 6">
    <name type="scientific">Adineta steineri</name>
    <dbReference type="NCBI Taxonomy" id="433720"/>
    <lineage>
        <taxon>Eukaryota</taxon>
        <taxon>Metazoa</taxon>
        <taxon>Spiralia</taxon>
        <taxon>Gnathifera</taxon>
        <taxon>Rotifera</taxon>
        <taxon>Eurotatoria</taxon>
        <taxon>Bdelloidea</taxon>
        <taxon>Adinetida</taxon>
        <taxon>Adinetidae</taxon>
        <taxon>Adineta</taxon>
    </lineage>
</organism>
<feature type="domain" description="Alpha-N-acetylglucosaminidase C-terminal" evidence="4">
    <location>
        <begin position="1360"/>
        <end position="1620"/>
    </location>
</feature>
<accession>A0A814QAQ9</accession>